<evidence type="ECO:0000313" key="4">
    <source>
        <dbReference type="Proteomes" id="UP000319852"/>
    </source>
</evidence>
<dbReference type="EMBL" id="CP036263">
    <property type="protein sequence ID" value="QDT00699.1"/>
    <property type="molecule type" value="Genomic_DNA"/>
</dbReference>
<evidence type="ECO:0000256" key="2">
    <source>
        <dbReference type="SAM" id="Phobius"/>
    </source>
</evidence>
<feature type="transmembrane region" description="Helical" evidence="2">
    <location>
        <begin position="78"/>
        <end position="100"/>
    </location>
</feature>
<feature type="compositionally biased region" description="Basic and acidic residues" evidence="1">
    <location>
        <begin position="39"/>
        <end position="51"/>
    </location>
</feature>
<accession>A0A517N0N2</accession>
<organism evidence="3 4">
    <name type="scientific">Adhaeretor mobilis</name>
    <dbReference type="NCBI Taxonomy" id="1930276"/>
    <lineage>
        <taxon>Bacteria</taxon>
        <taxon>Pseudomonadati</taxon>
        <taxon>Planctomycetota</taxon>
        <taxon>Planctomycetia</taxon>
        <taxon>Pirellulales</taxon>
        <taxon>Lacipirellulaceae</taxon>
        <taxon>Adhaeretor</taxon>
    </lineage>
</organism>
<dbReference type="KEGG" id="amob:HG15A2_40390"/>
<protein>
    <recommendedName>
        <fullName evidence="5">Transmembrane protein</fullName>
    </recommendedName>
</protein>
<keyword evidence="4" id="KW-1185">Reference proteome</keyword>
<name>A0A517N0N2_9BACT</name>
<evidence type="ECO:0008006" key="5">
    <source>
        <dbReference type="Google" id="ProtNLM"/>
    </source>
</evidence>
<dbReference type="AlphaFoldDB" id="A0A517N0N2"/>
<keyword evidence="2" id="KW-0472">Membrane</keyword>
<reference evidence="3 4" key="1">
    <citation type="submission" date="2019-02" db="EMBL/GenBank/DDBJ databases">
        <title>Deep-cultivation of Planctomycetes and their phenomic and genomic characterization uncovers novel biology.</title>
        <authorList>
            <person name="Wiegand S."/>
            <person name="Jogler M."/>
            <person name="Boedeker C."/>
            <person name="Pinto D."/>
            <person name="Vollmers J."/>
            <person name="Rivas-Marin E."/>
            <person name="Kohn T."/>
            <person name="Peeters S.H."/>
            <person name="Heuer A."/>
            <person name="Rast P."/>
            <person name="Oberbeckmann S."/>
            <person name="Bunk B."/>
            <person name="Jeske O."/>
            <person name="Meyerdierks A."/>
            <person name="Storesund J.E."/>
            <person name="Kallscheuer N."/>
            <person name="Luecker S."/>
            <person name="Lage O.M."/>
            <person name="Pohl T."/>
            <person name="Merkel B.J."/>
            <person name="Hornburger P."/>
            <person name="Mueller R.-W."/>
            <person name="Bruemmer F."/>
            <person name="Labrenz M."/>
            <person name="Spormann A.M."/>
            <person name="Op den Camp H."/>
            <person name="Overmann J."/>
            <person name="Amann R."/>
            <person name="Jetten M.S.M."/>
            <person name="Mascher T."/>
            <person name="Medema M.H."/>
            <person name="Devos D.P."/>
            <person name="Kaster A.-K."/>
            <person name="Ovreas L."/>
            <person name="Rohde M."/>
            <person name="Galperin M.Y."/>
            <person name="Jogler C."/>
        </authorList>
    </citation>
    <scope>NUCLEOTIDE SEQUENCE [LARGE SCALE GENOMIC DNA]</scope>
    <source>
        <strain evidence="3 4">HG15A2</strain>
    </source>
</reference>
<evidence type="ECO:0000313" key="3">
    <source>
        <dbReference type="EMBL" id="QDT00699.1"/>
    </source>
</evidence>
<evidence type="ECO:0000256" key="1">
    <source>
        <dbReference type="SAM" id="MobiDB-lite"/>
    </source>
</evidence>
<proteinExistence type="predicted"/>
<gene>
    <name evidence="3" type="ORF">HG15A2_40390</name>
</gene>
<feature type="compositionally biased region" description="Polar residues" evidence="1">
    <location>
        <begin position="126"/>
        <end position="144"/>
    </location>
</feature>
<feature type="region of interest" description="Disordered" evidence="1">
    <location>
        <begin position="19"/>
        <end position="64"/>
    </location>
</feature>
<feature type="region of interest" description="Disordered" evidence="1">
    <location>
        <begin position="125"/>
        <end position="195"/>
    </location>
</feature>
<keyword evidence="2" id="KW-0812">Transmembrane</keyword>
<keyword evidence="2" id="KW-1133">Transmembrane helix</keyword>
<sequence>MSETLRAAEAVAVSAPLEEPQPYSLPNVSIAESLDIDPSSERRASKERRCVSESSSGGQQHTPKVTLASRIFRMHEAIMPHSGLIMAAALLLAAGLLGWLNANNGEYDGPPLATDYVANDGFDLNYQPQWTTEPKQEQPVSSEANEPFSPSFVLAEPKKAAPSAEQPAGATAQNATLAPLPPADPSQGYASTGYSSDYLSGVRIRTATEMAQRPTPKSR</sequence>
<feature type="compositionally biased region" description="Polar residues" evidence="1">
    <location>
        <begin position="52"/>
        <end position="63"/>
    </location>
</feature>
<dbReference type="Proteomes" id="UP000319852">
    <property type="component" value="Chromosome"/>
</dbReference>